<reference evidence="1 2" key="1">
    <citation type="submission" date="2024-01" db="EMBL/GenBank/DDBJ databases">
        <title>Complete genome of Cladobotryum mycophilum ATHUM6906.</title>
        <authorList>
            <person name="Christinaki A.C."/>
            <person name="Myridakis A.I."/>
            <person name="Kouvelis V.N."/>
        </authorList>
    </citation>
    <scope>NUCLEOTIDE SEQUENCE [LARGE SCALE GENOMIC DNA]</scope>
    <source>
        <strain evidence="1 2">ATHUM6906</strain>
    </source>
</reference>
<proteinExistence type="predicted"/>
<accession>A0ABR0SR64</accession>
<comment type="caution">
    <text evidence="1">The sequence shown here is derived from an EMBL/GenBank/DDBJ whole genome shotgun (WGS) entry which is preliminary data.</text>
</comment>
<gene>
    <name evidence="1" type="ORF">PT974_07648</name>
</gene>
<dbReference type="EMBL" id="JAVFKD010000012">
    <property type="protein sequence ID" value="KAK5994205.1"/>
    <property type="molecule type" value="Genomic_DNA"/>
</dbReference>
<protein>
    <submittedName>
        <fullName evidence="1">Uncharacterized protein</fullName>
    </submittedName>
</protein>
<keyword evidence="2" id="KW-1185">Reference proteome</keyword>
<sequence length="57" mass="6157">MQSLPRISSAIGEEAGEPILLLPKQKLILSVREAGFEPTTFRDRSPSAITTAPLPQP</sequence>
<dbReference type="Proteomes" id="UP001338125">
    <property type="component" value="Unassembled WGS sequence"/>
</dbReference>
<evidence type="ECO:0000313" key="1">
    <source>
        <dbReference type="EMBL" id="KAK5994205.1"/>
    </source>
</evidence>
<name>A0ABR0SR64_9HYPO</name>
<organism evidence="1 2">
    <name type="scientific">Cladobotryum mycophilum</name>
    <dbReference type="NCBI Taxonomy" id="491253"/>
    <lineage>
        <taxon>Eukaryota</taxon>
        <taxon>Fungi</taxon>
        <taxon>Dikarya</taxon>
        <taxon>Ascomycota</taxon>
        <taxon>Pezizomycotina</taxon>
        <taxon>Sordariomycetes</taxon>
        <taxon>Hypocreomycetidae</taxon>
        <taxon>Hypocreales</taxon>
        <taxon>Hypocreaceae</taxon>
        <taxon>Cladobotryum</taxon>
    </lineage>
</organism>
<evidence type="ECO:0000313" key="2">
    <source>
        <dbReference type="Proteomes" id="UP001338125"/>
    </source>
</evidence>